<evidence type="ECO:0000313" key="3">
    <source>
        <dbReference type="Proteomes" id="UP000823674"/>
    </source>
</evidence>
<dbReference type="EMBL" id="JADBGQ010000008">
    <property type="protein sequence ID" value="KAG5384597.1"/>
    <property type="molecule type" value="Genomic_DNA"/>
</dbReference>
<feature type="compositionally biased region" description="Polar residues" evidence="1">
    <location>
        <begin position="686"/>
        <end position="707"/>
    </location>
</feature>
<feature type="compositionally biased region" description="Low complexity" evidence="1">
    <location>
        <begin position="226"/>
        <end position="235"/>
    </location>
</feature>
<feature type="region of interest" description="Disordered" evidence="1">
    <location>
        <begin position="207"/>
        <end position="235"/>
    </location>
</feature>
<evidence type="ECO:0008006" key="4">
    <source>
        <dbReference type="Google" id="ProtNLM"/>
    </source>
</evidence>
<reference evidence="2 3" key="1">
    <citation type="submission" date="2021-03" db="EMBL/GenBank/DDBJ databases">
        <authorList>
            <person name="King G.J."/>
            <person name="Bancroft I."/>
            <person name="Baten A."/>
            <person name="Bloomfield J."/>
            <person name="Borpatragohain P."/>
            <person name="He Z."/>
            <person name="Irish N."/>
            <person name="Irwin J."/>
            <person name="Liu K."/>
            <person name="Mauleon R.P."/>
            <person name="Moore J."/>
            <person name="Morris R."/>
            <person name="Ostergaard L."/>
            <person name="Wang B."/>
            <person name="Wells R."/>
        </authorList>
    </citation>
    <scope>NUCLEOTIDE SEQUENCE [LARGE SCALE GENOMIC DNA]</scope>
    <source>
        <strain evidence="2">R-o-18</strain>
        <tissue evidence="2">Leaf</tissue>
    </source>
</reference>
<feature type="region of interest" description="Disordered" evidence="1">
    <location>
        <begin position="681"/>
        <end position="714"/>
    </location>
</feature>
<name>A0ABQ7LEF7_BRACM</name>
<evidence type="ECO:0000256" key="1">
    <source>
        <dbReference type="SAM" id="MobiDB-lite"/>
    </source>
</evidence>
<feature type="region of interest" description="Disordered" evidence="1">
    <location>
        <begin position="271"/>
        <end position="307"/>
    </location>
</feature>
<protein>
    <recommendedName>
        <fullName evidence="4">C2 NT-type domain-containing protein</fullName>
    </recommendedName>
</protein>
<sequence length="1119" mass="127721">MHELVSYRRFGRVRSLRNDRAVCMLGRRVSIELGLSVVRLPYSSLSAAEFDTCLFPLDNRYLVVRLRFEQDFTARLFVKISLRRLLFRKNVHADFYGLSGIDSVVTDFDPNRDILELKGHFTRADHVEVDERKNNRSMRIRAVDRHQEMPRQMKINIDRCTQVPSIDVEILDTRHFGSNGLKTQGQAKLRKCPDDLGGSQWCRPMSMNSHRSTDHDEDRWTDYSSHRSTSSAESTECNAVRILTHEEFAAKHPHPLSPFYDKIDRSVEPTIDRQSESDVDQPIQEDQETEGRRLRKRKEKIPKNLKREANEKEMDGFTKRVLRIPIIRAFDEAYFTHRLWMFFRETEYSEAIDTPTFPSIDSNESTVTDDRNNTSLDVDQLVDHFAPHNHCYPHFAFQPPSKRGRDDYSIGSWEDSGFHESFAVDTVITSPNEEHTEEYDEDYWKEGEIEMSLQDERLETHKFTTTFPTSFDEVHSTSVDTHPRPAKQPLTSIDTHTRTSIDIRTAAKIQEQENIPSPTRFIDTYIKHFAPLKPPPHTKADTQAEKMNTLPSTSTGKSMKSNHLKNTSSAEIILPSIDACVSTSIDTTLNPNLSISKLNDNANIDYGFLTPDEFGIFRDPDGNARTIDGRILQVSRYDISDILQVANGPDNLFSQQRGTPDIIQTDPINHLGVAATEINPDLSRQPKGQASIDGTTQTSIDKVTPTSIDKDDPKSIDRRYEFGNRAFDMYEARKFTWKPRDEYGVYRDECGHARGVAGEMIPVTKDDIRKLLERASLFEESHICPPEHATSFTLTRLAPELYTKDEINEMVTGICGAQEKLGEELKSLVEDAHLPLDRGYNELFGSMVEMRTEIEGLRQQLEKEATTSASIDAPHAPSIDVSLPTAQIPAEPQCSAEHKDEWEVSYIDTRINDLSTKIELLQQDLDTIRKKDQQPATSIDVCTITSLDAKISAMDNRLQTYEIMHDRFANSSSIDRLQGPWIDGKNPVELLPYTAAEVDKITSKIYTAIDTIEERLDKRCDDIYFPFDNRISGLDSHTEWLQREVKAIQRQLAAQHQISASINRKSTDEHIIASIDAESTPAGVQLIHTTIESMHKELTELSAYAYDNIGWDQVSIDNV</sequence>
<proteinExistence type="predicted"/>
<comment type="caution">
    <text evidence="2">The sequence shown here is derived from an EMBL/GenBank/DDBJ whole genome shotgun (WGS) entry which is preliminary data.</text>
</comment>
<dbReference type="Proteomes" id="UP000823674">
    <property type="component" value="Chromosome A09"/>
</dbReference>
<evidence type="ECO:0000313" key="2">
    <source>
        <dbReference type="EMBL" id="KAG5384597.1"/>
    </source>
</evidence>
<feature type="compositionally biased region" description="Acidic residues" evidence="1">
    <location>
        <begin position="277"/>
        <end position="288"/>
    </location>
</feature>
<feature type="compositionally biased region" description="Basic and acidic residues" evidence="1">
    <location>
        <begin position="211"/>
        <end position="225"/>
    </location>
</feature>
<organism evidence="2 3">
    <name type="scientific">Brassica rapa subsp. trilocularis</name>
    <dbReference type="NCBI Taxonomy" id="1813537"/>
    <lineage>
        <taxon>Eukaryota</taxon>
        <taxon>Viridiplantae</taxon>
        <taxon>Streptophyta</taxon>
        <taxon>Embryophyta</taxon>
        <taxon>Tracheophyta</taxon>
        <taxon>Spermatophyta</taxon>
        <taxon>Magnoliopsida</taxon>
        <taxon>eudicotyledons</taxon>
        <taxon>Gunneridae</taxon>
        <taxon>Pentapetalae</taxon>
        <taxon>rosids</taxon>
        <taxon>malvids</taxon>
        <taxon>Brassicales</taxon>
        <taxon>Brassicaceae</taxon>
        <taxon>Brassiceae</taxon>
        <taxon>Brassica</taxon>
    </lineage>
</organism>
<gene>
    <name evidence="2" type="primary">A09g510510.1_BraROA</name>
    <name evidence="2" type="ORF">IGI04_036067</name>
</gene>
<accession>A0ABQ7LEF7</accession>
<keyword evidence="3" id="KW-1185">Reference proteome</keyword>